<keyword evidence="2" id="KW-1185">Reference proteome</keyword>
<dbReference type="Proteomes" id="UP001317259">
    <property type="component" value="Unassembled WGS sequence"/>
</dbReference>
<comment type="caution">
    <text evidence="1">The sequence shown here is derived from an EMBL/GenBank/DDBJ whole genome shotgun (WGS) entry which is preliminary data.</text>
</comment>
<proteinExistence type="predicted"/>
<evidence type="ECO:0000313" key="2">
    <source>
        <dbReference type="Proteomes" id="UP001317259"/>
    </source>
</evidence>
<protein>
    <recommendedName>
        <fullName evidence="3">FXSXX-COOH protein</fullName>
    </recommendedName>
</protein>
<dbReference type="EMBL" id="JAKRKC020000001">
    <property type="protein sequence ID" value="MCK2214326.1"/>
    <property type="molecule type" value="Genomic_DNA"/>
</dbReference>
<organism evidence="1 2">
    <name type="scientific">Actinomadura luzonensis</name>
    <dbReference type="NCBI Taxonomy" id="2805427"/>
    <lineage>
        <taxon>Bacteria</taxon>
        <taxon>Bacillati</taxon>
        <taxon>Actinomycetota</taxon>
        <taxon>Actinomycetes</taxon>
        <taxon>Streptosporangiales</taxon>
        <taxon>Thermomonosporaceae</taxon>
        <taxon>Actinomadura</taxon>
    </lineage>
</organism>
<gene>
    <name evidence="1" type="ORF">MF672_011055</name>
</gene>
<evidence type="ECO:0000313" key="1">
    <source>
        <dbReference type="EMBL" id="MCK2214326.1"/>
    </source>
</evidence>
<accession>A0ABT0FPW1</accession>
<reference evidence="1 2" key="1">
    <citation type="submission" date="2022-04" db="EMBL/GenBank/DDBJ databases">
        <title>Genome draft of Actinomadura sp. ATCC 31491.</title>
        <authorList>
            <person name="Shi X."/>
            <person name="Du Y."/>
        </authorList>
    </citation>
    <scope>NUCLEOTIDE SEQUENCE [LARGE SCALE GENOMIC DNA]</scope>
    <source>
        <strain evidence="1 2">ATCC 31491</strain>
    </source>
</reference>
<evidence type="ECO:0008006" key="3">
    <source>
        <dbReference type="Google" id="ProtNLM"/>
    </source>
</evidence>
<dbReference type="RefSeq" id="WP_242382025.1">
    <property type="nucleotide sequence ID" value="NZ_JAKRKC020000001.1"/>
</dbReference>
<name>A0ABT0FPW1_9ACTN</name>
<sequence>MQQQDNELAGQLPNFSGLSLRDLDGLDELGGSALALAIRSLTAPDIRDTEAIARFTNSV</sequence>